<protein>
    <recommendedName>
        <fullName evidence="9">SUMO-activating enzyme subunit 1</fullName>
    </recommendedName>
    <alternativeName>
        <fullName evidence="10">Ubiquitin-like 1-activating enzyme E1A</fullName>
    </alternativeName>
</protein>
<gene>
    <name evidence="14" type="ORF">WMY93_012310</name>
</gene>
<dbReference type="Proteomes" id="UP001460270">
    <property type="component" value="Unassembled WGS sequence"/>
</dbReference>
<keyword evidence="5" id="KW-0436">Ligase</keyword>
<evidence type="ECO:0000259" key="12">
    <source>
        <dbReference type="Pfam" id="PF16190"/>
    </source>
</evidence>
<feature type="domain" description="THIF-type NAD/FAD binding fold" evidence="11">
    <location>
        <begin position="383"/>
        <end position="425"/>
    </location>
</feature>
<dbReference type="InterPro" id="IPR032420">
    <property type="entry name" value="E1_4HB"/>
</dbReference>
<keyword evidence="6" id="KW-0833">Ubl conjugation pathway</keyword>
<dbReference type="InterPro" id="IPR032418">
    <property type="entry name" value="E1_FCCH"/>
</dbReference>
<evidence type="ECO:0000256" key="8">
    <source>
        <dbReference type="ARBA" id="ARBA00026003"/>
    </source>
</evidence>
<dbReference type="FunFam" id="3.50.50.80:FF:000001">
    <property type="entry name" value="ubiquitin-like modifier-activating enzyme 1"/>
    <property type="match status" value="1"/>
</dbReference>
<dbReference type="InterPro" id="IPR035985">
    <property type="entry name" value="Ubiquitin-activating_enz"/>
</dbReference>
<evidence type="ECO:0000256" key="9">
    <source>
        <dbReference type="ARBA" id="ARBA00044187"/>
    </source>
</evidence>
<evidence type="ECO:0000256" key="7">
    <source>
        <dbReference type="ARBA" id="ARBA00023242"/>
    </source>
</evidence>
<organism evidence="14 15">
    <name type="scientific">Mugilogobius chulae</name>
    <name type="common">yellowstripe goby</name>
    <dbReference type="NCBI Taxonomy" id="88201"/>
    <lineage>
        <taxon>Eukaryota</taxon>
        <taxon>Metazoa</taxon>
        <taxon>Chordata</taxon>
        <taxon>Craniata</taxon>
        <taxon>Vertebrata</taxon>
        <taxon>Euteleostomi</taxon>
        <taxon>Actinopterygii</taxon>
        <taxon>Neopterygii</taxon>
        <taxon>Teleostei</taxon>
        <taxon>Neoteleostei</taxon>
        <taxon>Acanthomorphata</taxon>
        <taxon>Gobiaria</taxon>
        <taxon>Gobiiformes</taxon>
        <taxon>Gobioidei</taxon>
        <taxon>Gobiidae</taxon>
        <taxon>Gobionellinae</taxon>
        <taxon>Mugilogobius</taxon>
    </lineage>
</organism>
<dbReference type="PANTHER" id="PTHR10953:SF162">
    <property type="entry name" value="SUMO-ACTIVATING ENZYME SUBUNIT 1"/>
    <property type="match status" value="1"/>
</dbReference>
<dbReference type="InterPro" id="IPR000011">
    <property type="entry name" value="UBQ/SUMO-activ_enz_E1-like"/>
</dbReference>
<dbReference type="Pfam" id="PF16191">
    <property type="entry name" value="E1_4HB"/>
    <property type="match status" value="1"/>
</dbReference>
<feature type="domain" description="Ubiquitin-activating enzyme E1 FCCH" evidence="12">
    <location>
        <begin position="162"/>
        <end position="230"/>
    </location>
</feature>
<dbReference type="SUPFAM" id="SSF69572">
    <property type="entry name" value="Activating enzymes of the ubiquitin-like proteins"/>
    <property type="match status" value="2"/>
</dbReference>
<evidence type="ECO:0000259" key="11">
    <source>
        <dbReference type="Pfam" id="PF00899"/>
    </source>
</evidence>
<evidence type="ECO:0000256" key="5">
    <source>
        <dbReference type="ARBA" id="ARBA00022598"/>
    </source>
</evidence>
<dbReference type="InterPro" id="IPR000594">
    <property type="entry name" value="ThiF_NAD_FAD-bd"/>
</dbReference>
<dbReference type="Gene3D" id="3.40.50.720">
    <property type="entry name" value="NAD(P)-binding Rossmann-like Domain"/>
    <property type="match status" value="1"/>
</dbReference>
<dbReference type="InterPro" id="IPR045886">
    <property type="entry name" value="ThiF/MoeB/HesA"/>
</dbReference>
<dbReference type="Gene3D" id="2.40.30.180">
    <property type="entry name" value="Ubiquitin-activating enzyme E1, FCCH domain"/>
    <property type="match status" value="1"/>
</dbReference>
<comment type="subunit">
    <text evidence="8">Heterodimer of SAE1 and UBA2/SAE2. The heterodimer corresponds to the two domains that are encoded on a single polypeptide chain in ubiquitin-activating enzyme E1. Interacts with UBE2I.</text>
</comment>
<comment type="subcellular location">
    <subcellularLocation>
        <location evidence="1">Nucleus</location>
    </subcellularLocation>
</comment>
<reference evidence="15" key="1">
    <citation type="submission" date="2024-04" db="EMBL/GenBank/DDBJ databases">
        <title>Salinicola lusitanus LLJ914,a marine bacterium isolated from the Okinawa Trough.</title>
        <authorList>
            <person name="Li J."/>
        </authorList>
    </citation>
    <scope>NUCLEOTIDE SEQUENCE [LARGE SCALE GENOMIC DNA]</scope>
</reference>
<dbReference type="InterPro" id="IPR042302">
    <property type="entry name" value="E1_FCCH_sf"/>
</dbReference>
<dbReference type="Gene3D" id="3.50.50.80">
    <property type="entry name" value="Ubiquitin-activating enzyme E1, inactive adenylation domain, subdomain 1"/>
    <property type="match status" value="1"/>
</dbReference>
<evidence type="ECO:0000256" key="1">
    <source>
        <dbReference type="ARBA" id="ARBA00004123"/>
    </source>
</evidence>
<dbReference type="FunFam" id="3.40.50.12550:FF:000001">
    <property type="entry name" value="Ubiquitin-activating enzyme E1 1"/>
    <property type="match status" value="1"/>
</dbReference>
<dbReference type="GO" id="GO:0019948">
    <property type="term" value="F:SUMO activating enzyme activity"/>
    <property type="evidence" value="ECO:0007669"/>
    <property type="project" value="TreeGrafter"/>
</dbReference>
<sequence>MHRMGTASVLVAGMRGLGVEIAKNVILSGVKSVTIQDEGVAQWTDLSSQFFLSESSLGQNRAQCSLQQLRALNPHVQVKEHTGPLDQELLLQFQVVVLTDSSLDDQKKIGDFCHSNGIQFIVADTKGLCGQLFCDFGEAFEVLDQDGEMPESVLIQKISQGNPGVVVCSDDQKHGFKDGSKVIFSEVQGMTELNSLQPVEIKERGSYSFSICDTSTFSKYERGGIVTEVKQPCTIHFKSLSQSLTLDPALLTTNDFGKVDRHKTLHLAFRALHDFVKREKRLPRPHCQSDADLILDAVREFNDEVKLENLDEAAVRKFSFTAQGDLAPLNAFIGGLAAQEVIKACSRKFTPLKQWFYYDALECLPEGDNELEESLFSLQGTRYDGQIAVFGSDFQEKLGMQKYFLVGAGAIGCELLKNFALIGLGVGKRVTSL</sequence>
<dbReference type="GO" id="GO:0031510">
    <property type="term" value="C:SUMO activating enzyme complex"/>
    <property type="evidence" value="ECO:0007669"/>
    <property type="project" value="TreeGrafter"/>
</dbReference>
<keyword evidence="7" id="KW-0539">Nucleus</keyword>
<accession>A0AAW0P8Q3</accession>
<dbReference type="Pfam" id="PF16190">
    <property type="entry name" value="E1_FCCH"/>
    <property type="match status" value="1"/>
</dbReference>
<evidence type="ECO:0000313" key="14">
    <source>
        <dbReference type="EMBL" id="KAK7916549.1"/>
    </source>
</evidence>
<dbReference type="InterPro" id="IPR042449">
    <property type="entry name" value="Ub-E1_IAD_1"/>
</dbReference>
<evidence type="ECO:0000313" key="15">
    <source>
        <dbReference type="Proteomes" id="UP001460270"/>
    </source>
</evidence>
<comment type="pathway">
    <text evidence="3">Protein modification; protein ubiquitination.</text>
</comment>
<proteinExistence type="inferred from homology"/>
<comment type="caution">
    <text evidence="14">The sequence shown here is derived from an EMBL/GenBank/DDBJ whole genome shotgun (WGS) entry which is preliminary data.</text>
</comment>
<name>A0AAW0P8Q3_9GOBI</name>
<dbReference type="CDD" id="cd01491">
    <property type="entry name" value="Ube1_repeat1"/>
    <property type="match status" value="1"/>
</dbReference>
<dbReference type="PRINTS" id="PR01849">
    <property type="entry name" value="UBIQUITINACT"/>
</dbReference>
<dbReference type="GO" id="GO:0016925">
    <property type="term" value="P:protein sumoylation"/>
    <property type="evidence" value="ECO:0007669"/>
    <property type="project" value="TreeGrafter"/>
</dbReference>
<feature type="domain" description="Ubiquitin-activating enzyme E1 four-helix bundle" evidence="13">
    <location>
        <begin position="231"/>
        <end position="302"/>
    </location>
</feature>
<dbReference type="EMBL" id="JBBPFD010000008">
    <property type="protein sequence ID" value="KAK7916549.1"/>
    <property type="molecule type" value="Genomic_DNA"/>
</dbReference>
<comment type="similarity">
    <text evidence="4">Belongs to the ubiquitin-activating E1 family.</text>
</comment>
<comment type="pathway">
    <text evidence="2">Protein modification; protein sumoylation.</text>
</comment>
<dbReference type="GO" id="GO:0005737">
    <property type="term" value="C:cytoplasm"/>
    <property type="evidence" value="ECO:0007669"/>
    <property type="project" value="TreeGrafter"/>
</dbReference>
<dbReference type="FunFam" id="2.40.30.180:FF:000001">
    <property type="entry name" value="ubiquitin-like modifier-activating enzyme 1"/>
    <property type="match status" value="1"/>
</dbReference>
<evidence type="ECO:0000256" key="4">
    <source>
        <dbReference type="ARBA" id="ARBA00005673"/>
    </source>
</evidence>
<dbReference type="Gene3D" id="3.40.50.12550">
    <property type="entry name" value="Ubiquitin-activating enzyme E1, inactive adenylation domain, subdomain 2"/>
    <property type="match status" value="1"/>
</dbReference>
<dbReference type="Pfam" id="PF00899">
    <property type="entry name" value="ThiF"/>
    <property type="match status" value="1"/>
</dbReference>
<evidence type="ECO:0000259" key="13">
    <source>
        <dbReference type="Pfam" id="PF16191"/>
    </source>
</evidence>
<evidence type="ECO:0000256" key="2">
    <source>
        <dbReference type="ARBA" id="ARBA00004718"/>
    </source>
</evidence>
<dbReference type="AlphaFoldDB" id="A0AAW0P8Q3"/>
<keyword evidence="15" id="KW-1185">Reference proteome</keyword>
<dbReference type="PANTHER" id="PTHR10953">
    <property type="entry name" value="UBIQUITIN-ACTIVATING ENZYME E1"/>
    <property type="match status" value="1"/>
</dbReference>
<evidence type="ECO:0000256" key="3">
    <source>
        <dbReference type="ARBA" id="ARBA00004906"/>
    </source>
</evidence>
<evidence type="ECO:0000256" key="10">
    <source>
        <dbReference type="ARBA" id="ARBA00044354"/>
    </source>
</evidence>
<evidence type="ECO:0000256" key="6">
    <source>
        <dbReference type="ARBA" id="ARBA00022786"/>
    </source>
</evidence>